<dbReference type="SUPFAM" id="SSF48350">
    <property type="entry name" value="GTPase activation domain, GAP"/>
    <property type="match status" value="1"/>
</dbReference>
<feature type="region of interest" description="Disordered" evidence="2">
    <location>
        <begin position="292"/>
        <end position="371"/>
    </location>
</feature>
<feature type="compositionally biased region" description="Polar residues" evidence="2">
    <location>
        <begin position="292"/>
        <end position="325"/>
    </location>
</feature>
<dbReference type="Gene3D" id="1.10.555.10">
    <property type="entry name" value="Rho GTPase activation protein"/>
    <property type="match status" value="1"/>
</dbReference>
<gene>
    <name evidence="4" type="ORF">AMORRO_LOCUS15404</name>
</gene>
<evidence type="ECO:0000313" key="5">
    <source>
        <dbReference type="Proteomes" id="UP000789342"/>
    </source>
</evidence>
<dbReference type="GO" id="GO:0005096">
    <property type="term" value="F:GTPase activator activity"/>
    <property type="evidence" value="ECO:0007669"/>
    <property type="project" value="UniProtKB-KW"/>
</dbReference>
<name>A0A9N9IXM6_9GLOM</name>
<evidence type="ECO:0000259" key="3">
    <source>
        <dbReference type="PROSITE" id="PS50238"/>
    </source>
</evidence>
<dbReference type="InterPro" id="IPR000198">
    <property type="entry name" value="RhoGAP_dom"/>
</dbReference>
<keyword evidence="1" id="KW-0343">GTPase activation</keyword>
<protein>
    <submittedName>
        <fullName evidence="4">13207_t:CDS:1</fullName>
    </submittedName>
</protein>
<evidence type="ECO:0000313" key="4">
    <source>
        <dbReference type="EMBL" id="CAG8752514.1"/>
    </source>
</evidence>
<feature type="domain" description="Rho-GAP" evidence="3">
    <location>
        <begin position="1"/>
        <end position="193"/>
    </location>
</feature>
<keyword evidence="5" id="KW-1185">Reference proteome</keyword>
<reference evidence="4" key="1">
    <citation type="submission" date="2021-06" db="EMBL/GenBank/DDBJ databases">
        <authorList>
            <person name="Kallberg Y."/>
            <person name="Tangrot J."/>
            <person name="Rosling A."/>
        </authorList>
    </citation>
    <scope>NUCLEOTIDE SEQUENCE</scope>
    <source>
        <strain evidence="4">CL551</strain>
    </source>
</reference>
<dbReference type="GO" id="GO:0007165">
    <property type="term" value="P:signal transduction"/>
    <property type="evidence" value="ECO:0007669"/>
    <property type="project" value="InterPro"/>
</dbReference>
<dbReference type="OrthoDB" id="185175at2759"/>
<dbReference type="PANTHER" id="PTHR23176">
    <property type="entry name" value="RHO/RAC/CDC GTPASE-ACTIVATING PROTEIN"/>
    <property type="match status" value="1"/>
</dbReference>
<dbReference type="AlphaFoldDB" id="A0A9N9IXM6"/>
<dbReference type="Proteomes" id="UP000789342">
    <property type="component" value="Unassembled WGS sequence"/>
</dbReference>
<accession>A0A9N9IXM6</accession>
<dbReference type="InterPro" id="IPR008936">
    <property type="entry name" value="Rho_GTPase_activation_prot"/>
</dbReference>
<dbReference type="PROSITE" id="PS50238">
    <property type="entry name" value="RHOGAP"/>
    <property type="match status" value="1"/>
</dbReference>
<evidence type="ECO:0000256" key="1">
    <source>
        <dbReference type="ARBA" id="ARBA00022468"/>
    </source>
</evidence>
<organism evidence="4 5">
    <name type="scientific">Acaulospora morrowiae</name>
    <dbReference type="NCBI Taxonomy" id="94023"/>
    <lineage>
        <taxon>Eukaryota</taxon>
        <taxon>Fungi</taxon>
        <taxon>Fungi incertae sedis</taxon>
        <taxon>Mucoromycota</taxon>
        <taxon>Glomeromycotina</taxon>
        <taxon>Glomeromycetes</taxon>
        <taxon>Diversisporales</taxon>
        <taxon>Acaulosporaceae</taxon>
        <taxon>Acaulospora</taxon>
    </lineage>
</organism>
<feature type="non-terminal residue" evidence="4">
    <location>
        <position position="371"/>
    </location>
</feature>
<dbReference type="InterPro" id="IPR050729">
    <property type="entry name" value="Rho-GAP"/>
</dbReference>
<dbReference type="PANTHER" id="PTHR23176:SF129">
    <property type="entry name" value="RHO GTPASE ACTIVATING PROTEIN AT 16F, ISOFORM E-RELATED"/>
    <property type="match status" value="1"/>
</dbReference>
<dbReference type="SMART" id="SM00324">
    <property type="entry name" value="RhoGAP"/>
    <property type="match status" value="1"/>
</dbReference>
<feature type="non-terminal residue" evidence="4">
    <location>
        <position position="1"/>
    </location>
</feature>
<comment type="caution">
    <text evidence="4">The sequence shown here is derived from an EMBL/GenBank/DDBJ whole genome shotgun (WGS) entry which is preliminary data.</text>
</comment>
<dbReference type="GO" id="GO:0005737">
    <property type="term" value="C:cytoplasm"/>
    <property type="evidence" value="ECO:0007669"/>
    <property type="project" value="TreeGrafter"/>
</dbReference>
<evidence type="ECO:0000256" key="2">
    <source>
        <dbReference type="SAM" id="MobiDB-lite"/>
    </source>
</evidence>
<dbReference type="EMBL" id="CAJVPV010036037">
    <property type="protein sequence ID" value="CAG8752514.1"/>
    <property type="molecule type" value="Genomic_DNA"/>
</dbReference>
<dbReference type="Pfam" id="PF00620">
    <property type="entry name" value="RhoGAP"/>
    <property type="match status" value="1"/>
</dbReference>
<proteinExistence type="predicted"/>
<sequence>PFRYWLPAVAVRCIEFLDKYGLEEIGIYRIPGIRTTELRIRDIFNSGADLNFLQSSKEDPHAVATLLKMYFRELPEPLLTEVLLPEFNECIAKYTNLETRPITAANFVAPKDLPRDLASIVSRLPPYNFYLLRALCEHLSRVDDKSGVNKMNISNLGLFFCPSLGIGSILFKTFIENIDVIFGGGCKAEEEVLENEKREQNGKEKQTPLVYHKTYISDDFSKSFEDILILNKKAVTDSSSHSCPSSSSSSMKGSYFKDNADTLVGDQDVTLRKYVLNSSTTSFASITSETVLPSIPPQTSTNPISISTPQNTHVQEVNEKMSNPFSDDEFPSTANNHEKRKFRSVNITSKDSSSSSSPPLTNRFRTRSRST</sequence>